<accession>A0A8E1URC8</accession>
<dbReference type="EMBL" id="LFQU01000003">
    <property type="protein sequence ID" value="KOO69411.1"/>
    <property type="molecule type" value="Genomic_DNA"/>
</dbReference>
<evidence type="ECO:0000259" key="2">
    <source>
        <dbReference type="PROSITE" id="PS50943"/>
    </source>
</evidence>
<organism evidence="3 4">
    <name type="scientific">Xylanibacter rarus</name>
    <dbReference type="NCBI Taxonomy" id="1676614"/>
    <lineage>
        <taxon>Bacteria</taxon>
        <taxon>Pseudomonadati</taxon>
        <taxon>Bacteroidota</taxon>
        <taxon>Bacteroidia</taxon>
        <taxon>Bacteroidales</taxon>
        <taxon>Prevotellaceae</taxon>
        <taxon>Xylanibacter</taxon>
    </lineage>
</organism>
<dbReference type="Proteomes" id="UP000036951">
    <property type="component" value="Unassembled WGS sequence"/>
</dbReference>
<feature type="region of interest" description="Disordered" evidence="1">
    <location>
        <begin position="72"/>
        <end position="97"/>
    </location>
</feature>
<proteinExistence type="predicted"/>
<dbReference type="SMART" id="SM00530">
    <property type="entry name" value="HTH_XRE"/>
    <property type="match status" value="1"/>
</dbReference>
<dbReference type="AlphaFoldDB" id="A0A8E1URC8"/>
<dbReference type="InterPro" id="IPR001387">
    <property type="entry name" value="Cro/C1-type_HTH"/>
</dbReference>
<feature type="domain" description="HTH cro/C1-type" evidence="2">
    <location>
        <begin position="5"/>
        <end position="60"/>
    </location>
</feature>
<dbReference type="PROSITE" id="PS50943">
    <property type="entry name" value="HTH_CROC1"/>
    <property type="match status" value="1"/>
</dbReference>
<gene>
    <name evidence="3" type="ORF">ACU52_02780</name>
</gene>
<protein>
    <submittedName>
        <fullName evidence="3">Transcriptional regulator</fullName>
    </submittedName>
</protein>
<dbReference type="InterPro" id="IPR010982">
    <property type="entry name" value="Lambda_DNA-bd_dom_sf"/>
</dbReference>
<dbReference type="CDD" id="cd00093">
    <property type="entry name" value="HTH_XRE"/>
    <property type="match status" value="1"/>
</dbReference>
<name>A0A8E1URC8_9BACT</name>
<evidence type="ECO:0000313" key="4">
    <source>
        <dbReference type="Proteomes" id="UP000036951"/>
    </source>
</evidence>
<evidence type="ECO:0000313" key="3">
    <source>
        <dbReference type="EMBL" id="KOO69411.1"/>
    </source>
</evidence>
<dbReference type="GO" id="GO:0003677">
    <property type="term" value="F:DNA binding"/>
    <property type="evidence" value="ECO:0007669"/>
    <property type="project" value="InterPro"/>
</dbReference>
<evidence type="ECO:0000256" key="1">
    <source>
        <dbReference type="SAM" id="MobiDB-lite"/>
    </source>
</evidence>
<dbReference type="Gene3D" id="1.10.260.40">
    <property type="entry name" value="lambda repressor-like DNA-binding domains"/>
    <property type="match status" value="1"/>
</dbReference>
<dbReference type="RefSeq" id="WP_053397763.1">
    <property type="nucleotide sequence ID" value="NZ_LFQU01000003.1"/>
</dbReference>
<dbReference type="Pfam" id="PF01381">
    <property type="entry name" value="HTH_3"/>
    <property type="match status" value="1"/>
</dbReference>
<comment type="caution">
    <text evidence="3">The sequence shown here is derived from an EMBL/GenBank/DDBJ whole genome shotgun (WGS) entry which is preliminary data.</text>
</comment>
<dbReference type="SUPFAM" id="SSF47413">
    <property type="entry name" value="lambda repressor-like DNA-binding domains"/>
    <property type="match status" value="1"/>
</dbReference>
<sequence>MKDRIRQIMESQHMSQQTFANFIGMSAASLSSIFNNRTKPTLNTVEAIKSKMPRLSTDWLMFGRGSMFIDDTPTTDPSPAEDTDMGSEHVADFGGGVPDLFGGNQTGASVQQSVHRHVESVIRPEVKYVERPQRQITEIRVYFDDLTYETFVPKK</sequence>
<dbReference type="OrthoDB" id="1034290at2"/>
<keyword evidence="4" id="KW-1185">Reference proteome</keyword>
<reference evidence="3 4" key="1">
    <citation type="submission" date="2015-06" db="EMBL/GenBank/DDBJ databases">
        <title>Prevotella sp. 109, sp. nov., a novel member of the family Prevotellaceae isolated from human faeces.</title>
        <authorList>
            <person name="Shkoporov A.N."/>
            <person name="Chaplin A.V."/>
            <person name="Kafarskaia L.I."/>
            <person name="Efimov B.A."/>
        </authorList>
    </citation>
    <scope>NUCLEOTIDE SEQUENCE [LARGE SCALE GENOMIC DNA]</scope>
    <source>
        <strain evidence="3 4">109</strain>
    </source>
</reference>